<evidence type="ECO:0000313" key="2">
    <source>
        <dbReference type="Proteomes" id="UP000254000"/>
    </source>
</evidence>
<protein>
    <submittedName>
        <fullName evidence="1">Pentapeptide repeat-containing protein</fullName>
    </submittedName>
</protein>
<dbReference type="InterPro" id="IPR052949">
    <property type="entry name" value="PA_immunity-related"/>
</dbReference>
<keyword evidence="2" id="KW-1185">Reference proteome</keyword>
<dbReference type="Gene3D" id="2.160.20.80">
    <property type="entry name" value="E3 ubiquitin-protein ligase SopA"/>
    <property type="match status" value="1"/>
</dbReference>
<dbReference type="SUPFAM" id="SSF141571">
    <property type="entry name" value="Pentapeptide repeat-like"/>
    <property type="match status" value="1"/>
</dbReference>
<dbReference type="RefSeq" id="WP_015540238.1">
    <property type="nucleotide sequence ID" value="NZ_CABMMS010000002.1"/>
</dbReference>
<reference evidence="1 2" key="1">
    <citation type="journal article" date="2018" name="Elife">
        <title>Discovery and characterization of a prevalent human gut bacterial enzyme sufficient for the inactivation of a family of plant toxins.</title>
        <authorList>
            <person name="Koppel N."/>
            <person name="Bisanz J.E."/>
            <person name="Pandelia M.E."/>
            <person name="Turnbaugh P.J."/>
            <person name="Balskus E.P."/>
        </authorList>
    </citation>
    <scope>NUCLEOTIDE SEQUENCE [LARGE SCALE GENOMIC DNA]</scope>
    <source>
        <strain evidence="1 2">3C</strain>
    </source>
</reference>
<sequence>MKNSPKPHPANPAVPGELAAVDALAAWIEREMDGDPLVAHVLVAGDAAVRADFSLLELSESRVEGCRYTACDFSRASFADVAFSGCDFSNSDFSEANFTRCTFSSCKFTGANFTEAVLARTELSDSTLSYASLAKARLTDVLARADDFSHADLSEARLARTVFDDVRFTGTSFFRTSLAGIDFTTCQLADIVLSDAMGELKGCRMDLYQAAGIAQRLGVVIAD</sequence>
<gene>
    <name evidence="1" type="ORF">C1877_03425</name>
</gene>
<dbReference type="OrthoDB" id="3173411at2"/>
<name>A0A369M5Q1_9ACTN</name>
<dbReference type="EMBL" id="PPTS01000002">
    <property type="protein sequence ID" value="RDB66257.1"/>
    <property type="molecule type" value="Genomic_DNA"/>
</dbReference>
<evidence type="ECO:0000313" key="1">
    <source>
        <dbReference type="EMBL" id="RDB66257.1"/>
    </source>
</evidence>
<organism evidence="1 2">
    <name type="scientific">Gordonibacter pamelaeae</name>
    <dbReference type="NCBI Taxonomy" id="471189"/>
    <lineage>
        <taxon>Bacteria</taxon>
        <taxon>Bacillati</taxon>
        <taxon>Actinomycetota</taxon>
        <taxon>Coriobacteriia</taxon>
        <taxon>Eggerthellales</taxon>
        <taxon>Eggerthellaceae</taxon>
        <taxon>Gordonibacter</taxon>
    </lineage>
</organism>
<dbReference type="PANTHER" id="PTHR42999:SF1">
    <property type="entry name" value="PENTAPEPTIDE REPEAT-CONTAINING PROTEIN"/>
    <property type="match status" value="1"/>
</dbReference>
<dbReference type="AlphaFoldDB" id="A0A369M5Q1"/>
<dbReference type="GeneID" id="78358763"/>
<dbReference type="Pfam" id="PF00805">
    <property type="entry name" value="Pentapeptide"/>
    <property type="match status" value="2"/>
</dbReference>
<dbReference type="PANTHER" id="PTHR42999">
    <property type="entry name" value="ANTIBIOTIC RESISTANCE PROTEIN MCBG"/>
    <property type="match status" value="1"/>
</dbReference>
<dbReference type="InterPro" id="IPR001646">
    <property type="entry name" value="5peptide_repeat"/>
</dbReference>
<proteinExistence type="predicted"/>
<comment type="caution">
    <text evidence="1">The sequence shown here is derived from an EMBL/GenBank/DDBJ whole genome shotgun (WGS) entry which is preliminary data.</text>
</comment>
<accession>A0A369M5Q1</accession>
<dbReference type="Proteomes" id="UP000254000">
    <property type="component" value="Unassembled WGS sequence"/>
</dbReference>